<evidence type="ECO:0000259" key="11">
    <source>
        <dbReference type="PROSITE" id="PS51162"/>
    </source>
</evidence>
<dbReference type="PRINTS" id="PR01976">
    <property type="entry name" value="IGFBPFAMILY"/>
</dbReference>
<dbReference type="CDD" id="cd00191">
    <property type="entry name" value="TY"/>
    <property type="match status" value="1"/>
</dbReference>
<dbReference type="Pfam" id="PF00219">
    <property type="entry name" value="IGFBP"/>
    <property type="match status" value="1"/>
</dbReference>
<dbReference type="InterPro" id="IPR036857">
    <property type="entry name" value="Thyroglobulin_1_sf"/>
</dbReference>
<dbReference type="AlphaFoldDB" id="A0A8D2IP46"/>
<evidence type="ECO:0000256" key="9">
    <source>
        <dbReference type="SAM" id="MobiDB-lite"/>
    </source>
</evidence>
<dbReference type="PROSITE" id="PS00222">
    <property type="entry name" value="IGFBP_N_1"/>
    <property type="match status" value="1"/>
</dbReference>
<feature type="region of interest" description="Disordered" evidence="9">
    <location>
        <begin position="119"/>
        <end position="144"/>
    </location>
</feature>
<dbReference type="SUPFAM" id="SSF57184">
    <property type="entry name" value="Growth factor receptor domain"/>
    <property type="match status" value="1"/>
</dbReference>
<feature type="signal peptide" evidence="10">
    <location>
        <begin position="1"/>
        <end position="28"/>
    </location>
</feature>
<dbReference type="InterPro" id="IPR022321">
    <property type="entry name" value="IGFBP_1-6_chordata"/>
</dbReference>
<dbReference type="PROSITE" id="PS51162">
    <property type="entry name" value="THYROGLOBULIN_1_2"/>
    <property type="match status" value="1"/>
</dbReference>
<dbReference type="Pfam" id="PF00086">
    <property type="entry name" value="Thyroglobulin_1"/>
    <property type="match status" value="1"/>
</dbReference>
<accession>A0A8D2IP46</accession>
<dbReference type="RefSeq" id="XP_044294262.1">
    <property type="nucleotide sequence ID" value="XM_044438327.1"/>
</dbReference>
<dbReference type="FunFam" id="4.10.800.10:FF:000002">
    <property type="entry name" value="Insulin-like growth factor-binding protein 2"/>
    <property type="match status" value="1"/>
</dbReference>
<evidence type="ECO:0000256" key="5">
    <source>
        <dbReference type="ARBA" id="ARBA00022729"/>
    </source>
</evidence>
<dbReference type="PRINTS" id="PR01978">
    <property type="entry name" value="IGFBPFAMILY2"/>
</dbReference>
<dbReference type="SUPFAM" id="SSF57610">
    <property type="entry name" value="Thyroglobulin type-1 domain"/>
    <property type="match status" value="1"/>
</dbReference>
<keyword evidence="3" id="KW-0964">Secreted</keyword>
<dbReference type="GO" id="GO:0005615">
    <property type="term" value="C:extracellular space"/>
    <property type="evidence" value="ECO:0007669"/>
    <property type="project" value="TreeGrafter"/>
</dbReference>
<dbReference type="OMA" id="PRTPCQQ"/>
<evidence type="ECO:0000256" key="7">
    <source>
        <dbReference type="ARBA" id="ARBA00023183"/>
    </source>
</evidence>
<dbReference type="GeneID" id="123027444"/>
<keyword evidence="7" id="KW-0340">Growth factor binding</keyword>
<dbReference type="Gene3D" id="4.10.40.20">
    <property type="match status" value="1"/>
</dbReference>
<name>A0A8D2IP46_VARKO</name>
<dbReference type="CTD" id="3485"/>
<dbReference type="GO" id="GO:0031994">
    <property type="term" value="F:insulin-like growth factor I binding"/>
    <property type="evidence" value="ECO:0007669"/>
    <property type="project" value="TreeGrafter"/>
</dbReference>
<evidence type="ECO:0000256" key="6">
    <source>
        <dbReference type="ARBA" id="ARBA00023157"/>
    </source>
</evidence>
<dbReference type="FunFam" id="4.10.40.20:FF:000007">
    <property type="entry name" value="Insulin-like growth factor-binding protein 2"/>
    <property type="match status" value="1"/>
</dbReference>
<evidence type="ECO:0000256" key="3">
    <source>
        <dbReference type="ARBA" id="ARBA00022525"/>
    </source>
</evidence>
<dbReference type="InterPro" id="IPR009030">
    <property type="entry name" value="Growth_fac_rcpt_cys_sf"/>
</dbReference>
<dbReference type="GO" id="GO:0031995">
    <property type="term" value="F:insulin-like growth factor II binding"/>
    <property type="evidence" value="ECO:0007669"/>
    <property type="project" value="TreeGrafter"/>
</dbReference>
<evidence type="ECO:0000256" key="8">
    <source>
        <dbReference type="PROSITE-ProRule" id="PRU00500"/>
    </source>
</evidence>
<evidence type="ECO:0000256" key="1">
    <source>
        <dbReference type="ARBA" id="ARBA00004613"/>
    </source>
</evidence>
<keyword evidence="5 10" id="KW-0732">Signal</keyword>
<dbReference type="SMART" id="SM00121">
    <property type="entry name" value="IB"/>
    <property type="match status" value="1"/>
</dbReference>
<keyword evidence="4" id="KW-0341">Growth regulation</keyword>
<feature type="domain" description="IGFBP N-terminal" evidence="12">
    <location>
        <begin position="32"/>
        <end position="121"/>
    </location>
</feature>
<organism evidence="13 14">
    <name type="scientific">Varanus komodoensis</name>
    <name type="common">Komodo dragon</name>
    <dbReference type="NCBI Taxonomy" id="61221"/>
    <lineage>
        <taxon>Eukaryota</taxon>
        <taxon>Metazoa</taxon>
        <taxon>Chordata</taxon>
        <taxon>Craniata</taxon>
        <taxon>Vertebrata</taxon>
        <taxon>Euteleostomi</taxon>
        <taxon>Lepidosauria</taxon>
        <taxon>Squamata</taxon>
        <taxon>Bifurcata</taxon>
        <taxon>Unidentata</taxon>
        <taxon>Episquamata</taxon>
        <taxon>Toxicofera</taxon>
        <taxon>Anguimorpha</taxon>
        <taxon>Paleoanguimorpha</taxon>
        <taxon>Varanoidea</taxon>
        <taxon>Varanidae</taxon>
        <taxon>Varanus</taxon>
    </lineage>
</organism>
<evidence type="ECO:0000313" key="14">
    <source>
        <dbReference type="Proteomes" id="UP000694545"/>
    </source>
</evidence>
<dbReference type="Ensembl" id="ENSVKKT00000002624.1">
    <property type="protein sequence ID" value="ENSVKKP00000002550.1"/>
    <property type="gene ID" value="ENSVKKG00000002028.1"/>
</dbReference>
<feature type="compositionally biased region" description="Basic and acidic residues" evidence="9">
    <location>
        <begin position="132"/>
        <end position="144"/>
    </location>
</feature>
<comment type="caution">
    <text evidence="8">Lacks conserved residue(s) required for the propagation of feature annotation.</text>
</comment>
<dbReference type="Gene3D" id="4.10.800.10">
    <property type="entry name" value="Thyroglobulin type-1"/>
    <property type="match status" value="1"/>
</dbReference>
<sequence length="308" mass="33433">MVQPQPLAVSYLWLGLGLWASLPPAGRALPEVLFRCPPCTAERLAACPPPPPASAEPDSAACPELVREPGCGCCRVCARLEGEPCGVYTPRCASGFRCYPRPGSELPLQALMQGQGTCAERSDAADGGAASVEHRGNDNEEHSEASIAENFVDSATNVVSGGGWLKAPKNGKEIAVRRDKVIEQQKQMGKTVKHLPQIELRPPSPRTPCQQELDQVLERISTMRLPDERGPLEHLYALNIPNCDKQGLYNLKQCKMSVNGQRGECWCVNPNTGKTIQGAPTVRGDPECHLYYTGHEQEDRGVHAAHVQ</sequence>
<evidence type="ECO:0000256" key="4">
    <source>
        <dbReference type="ARBA" id="ARBA00022604"/>
    </source>
</evidence>
<dbReference type="OrthoDB" id="9984807at2759"/>
<dbReference type="Proteomes" id="UP000694545">
    <property type="component" value="Unplaced"/>
</dbReference>
<dbReference type="SMART" id="SM00211">
    <property type="entry name" value="TY"/>
    <property type="match status" value="1"/>
</dbReference>
<dbReference type="GO" id="GO:0043567">
    <property type="term" value="P:regulation of insulin-like growth factor receptor signaling pathway"/>
    <property type="evidence" value="ECO:0007669"/>
    <property type="project" value="TreeGrafter"/>
</dbReference>
<evidence type="ECO:0000313" key="13">
    <source>
        <dbReference type="Ensembl" id="ENSVKKP00000002550.1"/>
    </source>
</evidence>
<gene>
    <name evidence="13" type="primary">IGFBP2</name>
</gene>
<keyword evidence="14" id="KW-1185">Reference proteome</keyword>
<dbReference type="InterPro" id="IPR012210">
    <property type="entry name" value="IGFBP-2"/>
</dbReference>
<dbReference type="KEGG" id="vko:123027444"/>
<evidence type="ECO:0000259" key="12">
    <source>
        <dbReference type="PROSITE" id="PS51323"/>
    </source>
</evidence>
<evidence type="ECO:0000256" key="2">
    <source>
        <dbReference type="ARBA" id="ARBA00013676"/>
    </source>
</evidence>
<protein>
    <recommendedName>
        <fullName evidence="2">Insulin-like growth factor-binding protein 2</fullName>
    </recommendedName>
</protein>
<dbReference type="PANTHER" id="PTHR11551">
    <property type="entry name" value="INSULIN-LIKE GROWTH FACTOR BINDING PROTEIN"/>
    <property type="match status" value="1"/>
</dbReference>
<evidence type="ECO:0000256" key="10">
    <source>
        <dbReference type="SAM" id="SignalP"/>
    </source>
</evidence>
<dbReference type="PROSITE" id="PS51323">
    <property type="entry name" value="IGFBP_N_2"/>
    <property type="match status" value="1"/>
</dbReference>
<feature type="chain" id="PRO_5034481773" description="Insulin-like growth factor-binding protein 2" evidence="10">
    <location>
        <begin position="29"/>
        <end position="308"/>
    </location>
</feature>
<dbReference type="InterPro" id="IPR017891">
    <property type="entry name" value="Insulin_GF-bd_Cys-rich_CS"/>
</dbReference>
<keyword evidence="6" id="KW-1015">Disulfide bond</keyword>
<dbReference type="InterPro" id="IPR000867">
    <property type="entry name" value="IGFBP-like"/>
</dbReference>
<comment type="subcellular location">
    <subcellularLocation>
        <location evidence="1">Secreted</location>
    </subcellularLocation>
</comment>
<proteinExistence type="predicted"/>
<feature type="domain" description="Thyroglobulin type-1" evidence="11">
    <location>
        <begin position="206"/>
        <end position="288"/>
    </location>
</feature>
<reference evidence="13" key="2">
    <citation type="submission" date="2025-09" db="UniProtKB">
        <authorList>
            <consortium name="Ensembl"/>
        </authorList>
    </citation>
    <scope>IDENTIFICATION</scope>
</reference>
<dbReference type="PANTHER" id="PTHR11551:SF5">
    <property type="entry name" value="INSULIN-LIKE GROWTH FACTOR-BINDING PROTEIN 2"/>
    <property type="match status" value="1"/>
</dbReference>
<dbReference type="InterPro" id="IPR000716">
    <property type="entry name" value="Thyroglobulin_1"/>
</dbReference>
<reference evidence="13" key="1">
    <citation type="submission" date="2025-08" db="UniProtKB">
        <authorList>
            <consortium name="Ensembl"/>
        </authorList>
    </citation>
    <scope>IDENTIFICATION</scope>
</reference>